<dbReference type="Proteomes" id="UP000481109">
    <property type="component" value="Unassembled WGS sequence"/>
</dbReference>
<dbReference type="SMART" id="SM00387">
    <property type="entry name" value="HATPase_c"/>
    <property type="match status" value="1"/>
</dbReference>
<accession>A0A6G4XTE3</accession>
<keyword evidence="9" id="KW-0902">Two-component regulatory system</keyword>
<dbReference type="GO" id="GO:0005886">
    <property type="term" value="C:plasma membrane"/>
    <property type="evidence" value="ECO:0007669"/>
    <property type="project" value="UniProtKB-SubCell"/>
</dbReference>
<feature type="transmembrane region" description="Helical" evidence="10">
    <location>
        <begin position="126"/>
        <end position="146"/>
    </location>
</feature>
<comment type="subcellular location">
    <subcellularLocation>
        <location evidence="2">Cell membrane</location>
    </subcellularLocation>
</comment>
<keyword evidence="4" id="KW-0597">Phosphoprotein</keyword>
<gene>
    <name evidence="13" type="ORF">G6045_35200</name>
</gene>
<dbReference type="SUPFAM" id="SSF55874">
    <property type="entry name" value="ATPase domain of HSP90 chaperone/DNA topoisomerase II/histidine kinase"/>
    <property type="match status" value="1"/>
</dbReference>
<dbReference type="Pfam" id="PF00512">
    <property type="entry name" value="HisKA"/>
    <property type="match status" value="1"/>
</dbReference>
<comment type="catalytic activity">
    <reaction evidence="1">
        <text>ATP + protein L-histidine = ADP + protein N-phospho-L-histidine.</text>
        <dbReference type="EC" id="2.7.13.3"/>
    </reaction>
</comment>
<dbReference type="SMART" id="SM00304">
    <property type="entry name" value="HAMP"/>
    <property type="match status" value="1"/>
</dbReference>
<dbReference type="InterPro" id="IPR050428">
    <property type="entry name" value="TCS_sensor_his_kinase"/>
</dbReference>
<dbReference type="PANTHER" id="PTHR45436:SF5">
    <property type="entry name" value="SENSOR HISTIDINE KINASE TRCS"/>
    <property type="match status" value="1"/>
</dbReference>
<sequence length="422" mass="44347">MGLRTKIGAAIAGTAALVAVVIGVLVHHQTVGAQYDAAVQQIGDRLQTAVQDHAAGVDGGNSLINPPDLPEPLGEAVEDGKWGVYLDRDVKGPPLLWAASKQGNAVVALRRSYDRETRTLRDLDRVLWISGAIGTALGGLAGLAVATRLGRRLTASADTAQRIADGDLTARLEPRGKDEVAKLTTAVNTMADALARRIQAEREVTANIAHELRTPVAGMVTSAGLLPPGRPSELVQGSAQRLRELVDDVIEVARLDVSSETAETEPLAWGDLVRKAVRTVAAPADGVEVVVVRDAEVETDPRRFERIVANLVSNALRHGSAPVRVEAESGVLRVYDSGPGFPEQILRAGPQRFRTGARETGLGLGLTIALGQAQVLGARLRFANLPDSGALAVLDLRSAVVAEGAARDADRDAGQDQDSGLS</sequence>
<dbReference type="InterPro" id="IPR036890">
    <property type="entry name" value="HATPase_C_sf"/>
</dbReference>
<dbReference type="Gene3D" id="3.30.565.10">
    <property type="entry name" value="Histidine kinase-like ATPase, C-terminal domain"/>
    <property type="match status" value="1"/>
</dbReference>
<evidence type="ECO:0000259" key="11">
    <source>
        <dbReference type="PROSITE" id="PS50109"/>
    </source>
</evidence>
<dbReference type="Gene3D" id="6.10.340.10">
    <property type="match status" value="1"/>
</dbReference>
<dbReference type="PROSITE" id="PS50885">
    <property type="entry name" value="HAMP"/>
    <property type="match status" value="1"/>
</dbReference>
<evidence type="ECO:0000256" key="4">
    <source>
        <dbReference type="ARBA" id="ARBA00022553"/>
    </source>
</evidence>
<keyword evidence="8 10" id="KW-1133">Transmembrane helix</keyword>
<keyword evidence="6 10" id="KW-0812">Transmembrane</keyword>
<organism evidence="13 14">
    <name type="scientific">Streptomyces mesophilus</name>
    <dbReference type="NCBI Taxonomy" id="1775132"/>
    <lineage>
        <taxon>Bacteria</taxon>
        <taxon>Bacillati</taxon>
        <taxon>Actinomycetota</taxon>
        <taxon>Actinomycetes</taxon>
        <taxon>Kitasatosporales</taxon>
        <taxon>Streptomycetaceae</taxon>
        <taxon>Streptomyces</taxon>
    </lineage>
</organism>
<dbReference type="InterPro" id="IPR005467">
    <property type="entry name" value="His_kinase_dom"/>
</dbReference>
<evidence type="ECO:0000256" key="1">
    <source>
        <dbReference type="ARBA" id="ARBA00000085"/>
    </source>
</evidence>
<dbReference type="InterPro" id="IPR003661">
    <property type="entry name" value="HisK_dim/P_dom"/>
</dbReference>
<keyword evidence="7 13" id="KW-0418">Kinase</keyword>
<feature type="domain" description="Histidine kinase" evidence="11">
    <location>
        <begin position="207"/>
        <end position="400"/>
    </location>
</feature>
<keyword evidence="10" id="KW-0472">Membrane</keyword>
<evidence type="ECO:0000256" key="10">
    <source>
        <dbReference type="SAM" id="Phobius"/>
    </source>
</evidence>
<evidence type="ECO:0000313" key="13">
    <source>
        <dbReference type="EMBL" id="NGO80869.1"/>
    </source>
</evidence>
<reference evidence="13 14" key="1">
    <citation type="submission" date="2020-02" db="EMBL/GenBank/DDBJ databases">
        <title>Whole-genome analyses of novel actinobacteria.</title>
        <authorList>
            <person name="Sahin N."/>
            <person name="Tokatli A."/>
        </authorList>
    </citation>
    <scope>NUCLEOTIDE SEQUENCE [LARGE SCALE GENOMIC DNA]</scope>
    <source>
        <strain evidence="13 14">YC504</strain>
    </source>
</reference>
<dbReference type="EC" id="2.7.13.3" evidence="3"/>
<evidence type="ECO:0000256" key="7">
    <source>
        <dbReference type="ARBA" id="ARBA00022777"/>
    </source>
</evidence>
<proteinExistence type="predicted"/>
<evidence type="ECO:0000256" key="5">
    <source>
        <dbReference type="ARBA" id="ARBA00022679"/>
    </source>
</evidence>
<dbReference type="GO" id="GO:0000155">
    <property type="term" value="F:phosphorelay sensor kinase activity"/>
    <property type="evidence" value="ECO:0007669"/>
    <property type="project" value="InterPro"/>
</dbReference>
<dbReference type="SUPFAM" id="SSF158472">
    <property type="entry name" value="HAMP domain-like"/>
    <property type="match status" value="1"/>
</dbReference>
<dbReference type="InterPro" id="IPR036097">
    <property type="entry name" value="HisK_dim/P_sf"/>
</dbReference>
<dbReference type="CDD" id="cd06225">
    <property type="entry name" value="HAMP"/>
    <property type="match status" value="1"/>
</dbReference>
<dbReference type="RefSeq" id="WP_165336282.1">
    <property type="nucleotide sequence ID" value="NZ_JAAKZW010000257.1"/>
</dbReference>
<evidence type="ECO:0000259" key="12">
    <source>
        <dbReference type="PROSITE" id="PS50885"/>
    </source>
</evidence>
<dbReference type="AlphaFoldDB" id="A0A6G4XTE3"/>
<dbReference type="SUPFAM" id="SSF47384">
    <property type="entry name" value="Homodimeric domain of signal transducing histidine kinase"/>
    <property type="match status" value="1"/>
</dbReference>
<dbReference type="Gene3D" id="1.10.287.130">
    <property type="match status" value="1"/>
</dbReference>
<dbReference type="InterPro" id="IPR003660">
    <property type="entry name" value="HAMP_dom"/>
</dbReference>
<name>A0A6G4XTE3_9ACTN</name>
<feature type="domain" description="HAMP" evidence="12">
    <location>
        <begin position="147"/>
        <end position="199"/>
    </location>
</feature>
<keyword evidence="5" id="KW-0808">Transferase</keyword>
<evidence type="ECO:0000256" key="9">
    <source>
        <dbReference type="ARBA" id="ARBA00023012"/>
    </source>
</evidence>
<dbReference type="CDD" id="cd00082">
    <property type="entry name" value="HisKA"/>
    <property type="match status" value="1"/>
</dbReference>
<dbReference type="SMART" id="SM00388">
    <property type="entry name" value="HisKA"/>
    <property type="match status" value="1"/>
</dbReference>
<evidence type="ECO:0000256" key="6">
    <source>
        <dbReference type="ARBA" id="ARBA00022692"/>
    </source>
</evidence>
<evidence type="ECO:0000256" key="2">
    <source>
        <dbReference type="ARBA" id="ARBA00004236"/>
    </source>
</evidence>
<comment type="caution">
    <text evidence="13">The sequence shown here is derived from an EMBL/GenBank/DDBJ whole genome shotgun (WGS) entry which is preliminary data.</text>
</comment>
<dbReference type="EMBL" id="JAAKZW010000257">
    <property type="protein sequence ID" value="NGO80869.1"/>
    <property type="molecule type" value="Genomic_DNA"/>
</dbReference>
<dbReference type="Pfam" id="PF02518">
    <property type="entry name" value="HATPase_c"/>
    <property type="match status" value="1"/>
</dbReference>
<keyword evidence="14" id="KW-1185">Reference proteome</keyword>
<feature type="transmembrane region" description="Helical" evidence="10">
    <location>
        <begin position="7"/>
        <end position="26"/>
    </location>
</feature>
<dbReference type="PANTHER" id="PTHR45436">
    <property type="entry name" value="SENSOR HISTIDINE KINASE YKOH"/>
    <property type="match status" value="1"/>
</dbReference>
<dbReference type="InterPro" id="IPR003594">
    <property type="entry name" value="HATPase_dom"/>
</dbReference>
<evidence type="ECO:0000256" key="3">
    <source>
        <dbReference type="ARBA" id="ARBA00012438"/>
    </source>
</evidence>
<evidence type="ECO:0000256" key="8">
    <source>
        <dbReference type="ARBA" id="ARBA00022989"/>
    </source>
</evidence>
<dbReference type="Pfam" id="PF00672">
    <property type="entry name" value="HAMP"/>
    <property type="match status" value="1"/>
</dbReference>
<evidence type="ECO:0000313" key="14">
    <source>
        <dbReference type="Proteomes" id="UP000481109"/>
    </source>
</evidence>
<dbReference type="PROSITE" id="PS50109">
    <property type="entry name" value="HIS_KIN"/>
    <property type="match status" value="1"/>
</dbReference>
<protein>
    <recommendedName>
        <fullName evidence="3">histidine kinase</fullName>
        <ecNumber evidence="3">2.7.13.3</ecNumber>
    </recommendedName>
</protein>